<dbReference type="AlphaFoldDB" id="A0A066RLA3"/>
<evidence type="ECO:0000313" key="1">
    <source>
        <dbReference type="EMBL" id="KDM91195.1"/>
    </source>
</evidence>
<evidence type="ECO:0008006" key="3">
    <source>
        <dbReference type="Google" id="ProtNLM"/>
    </source>
</evidence>
<reference evidence="1 2" key="1">
    <citation type="submission" date="2014-04" db="EMBL/GenBank/DDBJ databases">
        <title>Draft genome sequence of Photobacterium halotolerans S2753: a solonamide, ngercheumicin and holomycin producer.</title>
        <authorList>
            <person name="Machado H.R."/>
            <person name="Gram L."/>
        </authorList>
    </citation>
    <scope>NUCLEOTIDE SEQUENCE [LARGE SCALE GENOMIC DNA]</scope>
    <source>
        <strain evidence="1 2">S2753</strain>
    </source>
</reference>
<keyword evidence="2" id="KW-1185">Reference proteome</keyword>
<gene>
    <name evidence="1" type="ORF">EA58_13695</name>
</gene>
<dbReference type="NCBIfam" id="NF033832">
    <property type="entry name" value="sce7726_fam"/>
    <property type="match status" value="1"/>
</dbReference>
<organism evidence="1 2">
    <name type="scientific">Photobacterium galatheae</name>
    <dbReference type="NCBI Taxonomy" id="1654360"/>
    <lineage>
        <taxon>Bacteria</taxon>
        <taxon>Pseudomonadati</taxon>
        <taxon>Pseudomonadota</taxon>
        <taxon>Gammaproteobacteria</taxon>
        <taxon>Vibrionales</taxon>
        <taxon>Vibrionaceae</taxon>
        <taxon>Photobacterium</taxon>
    </lineage>
</organism>
<sequence length="293" mass="33594">MDYKPLAKLFTSADISKVAKGNYSTVVELQESFDELADLDTLQDIYEEAYRLLRLKYPNEYVVKNTIANRILLGKHSMNTASMLSELRIGSNKADCVVVNGLSTCYEIKTQLDSLKRLPDQLHAYTRAFDKTYVVTHESHLNSVLKLHDDMPVFGIIRANKNGNLSRPIKEAPLNTEFDLELMYYSLRKSEYTNIAKTVLGKEPEVPCYELFDYCKSVFCSLPSDKANQLFKENLKHFRKNDHKFINSLPESLKNIGISYKIDRKGKNSIISSLLNNIEQQRGYTNVLSIPTW</sequence>
<comment type="caution">
    <text evidence="1">The sequence shown here is derived from an EMBL/GenBank/DDBJ whole genome shotgun (WGS) entry which is preliminary data.</text>
</comment>
<dbReference type="EMBL" id="JMIB01000026">
    <property type="protein sequence ID" value="KDM91195.1"/>
    <property type="molecule type" value="Genomic_DNA"/>
</dbReference>
<dbReference type="InterPro" id="IPR047729">
    <property type="entry name" value="Sce7726-like"/>
</dbReference>
<dbReference type="STRING" id="1654360.EA58_13695"/>
<dbReference type="Proteomes" id="UP000027192">
    <property type="component" value="Unassembled WGS sequence"/>
</dbReference>
<evidence type="ECO:0000313" key="2">
    <source>
        <dbReference type="Proteomes" id="UP000027192"/>
    </source>
</evidence>
<name>A0A066RLA3_9GAMM</name>
<dbReference type="OrthoDB" id="5020258at2"/>
<proteinExistence type="predicted"/>
<protein>
    <recommendedName>
        <fullName evidence="3">Sce7726 family protein</fullName>
    </recommendedName>
</protein>
<accession>A0A066RLA3</accession>